<evidence type="ECO:0000256" key="1">
    <source>
        <dbReference type="SAM" id="MobiDB-lite"/>
    </source>
</evidence>
<evidence type="ECO:0000313" key="2">
    <source>
        <dbReference type="EMBL" id="ETJ03385.1"/>
    </source>
</evidence>
<evidence type="ECO:0000313" key="3">
    <source>
        <dbReference type="Proteomes" id="UP000018852"/>
    </source>
</evidence>
<feature type="region of interest" description="Disordered" evidence="1">
    <location>
        <begin position="33"/>
        <end position="52"/>
    </location>
</feature>
<organism evidence="2 3">
    <name type="scientific">Actinomyces urogenitalis DORA_12</name>
    <dbReference type="NCBI Taxonomy" id="1403939"/>
    <lineage>
        <taxon>Bacteria</taxon>
        <taxon>Bacillati</taxon>
        <taxon>Actinomycetota</taxon>
        <taxon>Actinomycetes</taxon>
        <taxon>Actinomycetales</taxon>
        <taxon>Actinomycetaceae</taxon>
        <taxon>Actinomyces</taxon>
    </lineage>
</organism>
<proteinExistence type="predicted"/>
<sequence>MYPVPWEKVMVFCVEVRKSMSLMAFFLRSGEMPATSAIPAPPVGQEGPGPGR</sequence>
<name>W1VEZ3_9ACTO</name>
<dbReference type="EMBL" id="AZLV01000847">
    <property type="protein sequence ID" value="ETJ03385.1"/>
    <property type="molecule type" value="Genomic_DNA"/>
</dbReference>
<protein>
    <submittedName>
        <fullName evidence="2">Uncharacterized protein</fullName>
    </submittedName>
</protein>
<accession>W1VEZ3</accession>
<gene>
    <name evidence="2" type="ORF">Q605_AUC00847G0004</name>
</gene>
<comment type="caution">
    <text evidence="2">The sequence shown here is derived from an EMBL/GenBank/DDBJ whole genome shotgun (WGS) entry which is preliminary data.</text>
</comment>
<reference evidence="2 3" key="1">
    <citation type="submission" date="2013-12" db="EMBL/GenBank/DDBJ databases">
        <title>A Varibaculum cambriense genome reconstructed from a premature infant gut community with otherwise low bacterial novelty that shifts toward anaerobic metabolism during the third week of life.</title>
        <authorList>
            <person name="Brown C.T."/>
            <person name="Sharon I."/>
            <person name="Thomas B.C."/>
            <person name="Castelle C.J."/>
            <person name="Morowitz M.J."/>
            <person name="Banfield J.F."/>
        </authorList>
    </citation>
    <scope>NUCLEOTIDE SEQUENCE [LARGE SCALE GENOMIC DNA]</scope>
    <source>
        <strain evidence="3">DORA_12</strain>
    </source>
</reference>
<dbReference type="Proteomes" id="UP000018852">
    <property type="component" value="Unassembled WGS sequence"/>
</dbReference>
<dbReference type="AlphaFoldDB" id="W1VEZ3"/>